<proteinExistence type="predicted"/>
<dbReference type="PANTHER" id="PTHR37812">
    <property type="entry name" value="MU-LIKE PROPHAGE FLUMU PROTEIN C"/>
    <property type="match status" value="1"/>
</dbReference>
<reference evidence="2" key="1">
    <citation type="journal article" date="2019" name="Int. J. Syst. Evol. Microbiol.">
        <title>The Global Catalogue of Microorganisms (GCM) 10K type strain sequencing project: providing services to taxonomists for standard genome sequencing and annotation.</title>
        <authorList>
            <consortium name="The Broad Institute Genomics Platform"/>
            <consortium name="The Broad Institute Genome Sequencing Center for Infectious Disease"/>
            <person name="Wu L."/>
            <person name="Ma J."/>
        </authorList>
    </citation>
    <scope>NUCLEOTIDE SEQUENCE [LARGE SCALE GENOMIC DNA]</scope>
    <source>
        <strain evidence="2">CCUG 53270</strain>
    </source>
</reference>
<accession>A0ABW3UTQ9</accession>
<comment type="caution">
    <text evidence="1">The sequence shown here is derived from an EMBL/GenBank/DDBJ whole genome shotgun (WGS) entry which is preliminary data.</text>
</comment>
<dbReference type="InterPro" id="IPR049739">
    <property type="entry name" value="YraL-like"/>
</dbReference>
<evidence type="ECO:0000313" key="1">
    <source>
        <dbReference type="EMBL" id="MFD1223030.1"/>
    </source>
</evidence>
<dbReference type="SUPFAM" id="SSF46689">
    <property type="entry name" value="Homeodomain-like"/>
    <property type="match status" value="1"/>
</dbReference>
<gene>
    <name evidence="1" type="ORF">ACFQ4B_23200</name>
</gene>
<dbReference type="RefSeq" id="WP_345589011.1">
    <property type="nucleotide sequence ID" value="NZ_BAABJG010000015.1"/>
</dbReference>
<protein>
    <submittedName>
        <fullName evidence="1">CD3324 family protein</fullName>
    </submittedName>
</protein>
<dbReference type="EMBL" id="JBHTLU010000031">
    <property type="protein sequence ID" value="MFD1223030.1"/>
    <property type="molecule type" value="Genomic_DNA"/>
</dbReference>
<evidence type="ECO:0000313" key="2">
    <source>
        <dbReference type="Proteomes" id="UP001597180"/>
    </source>
</evidence>
<dbReference type="InterPro" id="IPR052411">
    <property type="entry name" value="c-mor_Regulatory_Protein"/>
</dbReference>
<organism evidence="1 2">
    <name type="scientific">Paenibacillus vulneris</name>
    <dbReference type="NCBI Taxonomy" id="1133364"/>
    <lineage>
        <taxon>Bacteria</taxon>
        <taxon>Bacillati</taxon>
        <taxon>Bacillota</taxon>
        <taxon>Bacilli</taxon>
        <taxon>Bacillales</taxon>
        <taxon>Paenibacillaceae</taxon>
        <taxon>Paenibacillus</taxon>
    </lineage>
</organism>
<dbReference type="Proteomes" id="UP001597180">
    <property type="component" value="Unassembled WGS sequence"/>
</dbReference>
<dbReference type="InterPro" id="IPR009057">
    <property type="entry name" value="Homeodomain-like_sf"/>
</dbReference>
<sequence>MKYISANEILPEHLLREIQQYVQGRVLYIPAREGARKKWGQLSGQREYLNNRNSEIRQLFRKGIRMDQLSTTYCLSEDSIKKIVYSKE</sequence>
<dbReference type="PANTHER" id="PTHR37812:SF1">
    <property type="entry name" value="MU-LIKE PROPHAGE FLUMU PROTEIN C"/>
    <property type="match status" value="1"/>
</dbReference>
<keyword evidence="2" id="KW-1185">Reference proteome</keyword>
<name>A0ABW3UTQ9_9BACL</name>
<dbReference type="NCBIfam" id="NF040785">
    <property type="entry name" value="CD3324_fam"/>
    <property type="match status" value="1"/>
</dbReference>